<name>A0A0F3M5F7_ORITS</name>
<sequence length="40" mass="4857">MLRCNEKVISMTYSIDFLKKCAEHIRKERKLVLNQYQNVL</sequence>
<organism evidence="1 2">
    <name type="scientific">Orientia tsutsugamushi str. Gilliam</name>
    <dbReference type="NCBI Taxonomy" id="1359184"/>
    <lineage>
        <taxon>Bacteria</taxon>
        <taxon>Pseudomonadati</taxon>
        <taxon>Pseudomonadota</taxon>
        <taxon>Alphaproteobacteria</taxon>
        <taxon>Rickettsiales</taxon>
        <taxon>Rickettsiaceae</taxon>
        <taxon>Rickettsieae</taxon>
        <taxon>Orientia</taxon>
    </lineage>
</organism>
<proteinExistence type="predicted"/>
<dbReference type="EMBL" id="LANO01000059">
    <property type="protein sequence ID" value="KJV50965.1"/>
    <property type="molecule type" value="Genomic_DNA"/>
</dbReference>
<dbReference type="Proteomes" id="UP000033769">
    <property type="component" value="Unassembled WGS sequence"/>
</dbReference>
<evidence type="ECO:0000313" key="1">
    <source>
        <dbReference type="EMBL" id="KJV50965.1"/>
    </source>
</evidence>
<accession>A0A0F3M5F7</accession>
<evidence type="ECO:0000313" key="2">
    <source>
        <dbReference type="Proteomes" id="UP000033769"/>
    </source>
</evidence>
<reference evidence="1 2" key="1">
    <citation type="submission" date="2015-02" db="EMBL/GenBank/DDBJ databases">
        <title>Genome Sequencing of Rickettsiales.</title>
        <authorList>
            <person name="Daugherty S.C."/>
            <person name="Su Q."/>
            <person name="Abolude K."/>
            <person name="Beier-Sexton M."/>
            <person name="Carlyon J.A."/>
            <person name="Carter R."/>
            <person name="Day N.P."/>
            <person name="Dumler S.J."/>
            <person name="Dyachenko V."/>
            <person name="Godinez A."/>
            <person name="Kurtti T.J."/>
            <person name="Lichay M."/>
            <person name="Mullins K.E."/>
            <person name="Ott S."/>
            <person name="Pappas-Brown V."/>
            <person name="Paris D.H."/>
            <person name="Patel P."/>
            <person name="Richards A.L."/>
            <person name="Sadzewicz L."/>
            <person name="Sears K."/>
            <person name="Seidman D."/>
            <person name="Sengamalay N."/>
            <person name="Stenos J."/>
            <person name="Tallon L.J."/>
            <person name="Vincent G."/>
            <person name="Fraser C.M."/>
            <person name="Munderloh U."/>
            <person name="Dunning-Hotopp J.C."/>
        </authorList>
    </citation>
    <scope>NUCLEOTIDE SEQUENCE [LARGE SCALE GENOMIC DNA]</scope>
    <source>
        <strain evidence="1 2">Gilliam</strain>
    </source>
</reference>
<comment type="caution">
    <text evidence="1">The sequence shown here is derived from an EMBL/GenBank/DDBJ whole genome shotgun (WGS) entry which is preliminary data.</text>
</comment>
<protein>
    <submittedName>
        <fullName evidence="1">Uncharacterized protein</fullName>
    </submittedName>
</protein>
<dbReference type="AlphaFoldDB" id="A0A0F3M5F7"/>
<dbReference type="PATRIC" id="fig|1359184.3.peg.2555"/>
<gene>
    <name evidence="1" type="ORF">OTSGILL_2633</name>
</gene>